<reference evidence="3 4" key="1">
    <citation type="journal article" date="2020" name="ISME J.">
        <title>Enrichment and physiological characterization of a novel comammox Nitrospira indicates ammonium inhibition of complete nitrification.</title>
        <authorList>
            <person name="Sakoula D."/>
            <person name="Koch H."/>
            <person name="Frank J."/>
            <person name="Jetten M.S.M."/>
            <person name="van Kessel M.A.H.J."/>
            <person name="Lucker S."/>
        </authorList>
    </citation>
    <scope>NUCLEOTIDE SEQUENCE [LARGE SCALE GENOMIC DNA]</scope>
    <source>
        <strain evidence="3">Comreactor17</strain>
    </source>
</reference>
<feature type="domain" description="Aminotransferase class V" evidence="2">
    <location>
        <begin position="3"/>
        <end position="326"/>
    </location>
</feature>
<dbReference type="EMBL" id="CP047423">
    <property type="protein sequence ID" value="QPD04537.1"/>
    <property type="molecule type" value="Genomic_DNA"/>
</dbReference>
<name>A0A7S8FEX1_9BACT</name>
<dbReference type="InterPro" id="IPR015422">
    <property type="entry name" value="PyrdxlP-dep_Trfase_small"/>
</dbReference>
<keyword evidence="1" id="KW-0663">Pyridoxal phosphate</keyword>
<sequence length="364" mass="40366">MRYFNYAGFTPARAEAVAEMQAVSDEFGTQLFSQSGIAWYRTQLVNTRAKVARLLHVNDGEASETLAFTQNSTTACRFVVSSLDLHRGDVVVTSDQEHLSTWQTLEGLRQRGVELVVIPVSSEERFLTQLDDVCRKRTVKLITVSHVAHTDGRILPVHQVGEIAGKRNTILMIDGAQAVGHIPVDLSALDADCYFFSGHKWCAGPMGTGALFITKRDEPRLTRRASGLSETESAQEYFELGTQNIGLIAGLGRACEMKQQELPTMVNLASLRTLFRGCLSRMNGVETVEWDGPHAPGILSFRLHNPAFNATRIAEHLEVKYDIAIKPLRLLEFSQMLRVSWSLSTDVQDVLFLAEKLGEALAEC</sequence>
<dbReference type="Gene3D" id="3.40.640.10">
    <property type="entry name" value="Type I PLP-dependent aspartate aminotransferase-like (Major domain)"/>
    <property type="match status" value="1"/>
</dbReference>
<evidence type="ECO:0000259" key="2">
    <source>
        <dbReference type="Pfam" id="PF00266"/>
    </source>
</evidence>
<evidence type="ECO:0000313" key="3">
    <source>
        <dbReference type="EMBL" id="QPD04537.1"/>
    </source>
</evidence>
<dbReference type="InterPro" id="IPR015421">
    <property type="entry name" value="PyrdxlP-dep_Trfase_major"/>
</dbReference>
<dbReference type="PANTHER" id="PTHR43586:SF4">
    <property type="entry name" value="ISOPENICILLIN N EPIMERASE"/>
    <property type="match status" value="1"/>
</dbReference>
<proteinExistence type="predicted"/>
<dbReference type="PANTHER" id="PTHR43586">
    <property type="entry name" value="CYSTEINE DESULFURASE"/>
    <property type="match status" value="1"/>
</dbReference>
<protein>
    <recommendedName>
        <fullName evidence="2">Aminotransferase class V domain-containing protein</fullName>
    </recommendedName>
</protein>
<accession>A0A7S8FEX1</accession>
<dbReference type="AlphaFoldDB" id="A0A7S8FEX1"/>
<organism evidence="3 4">
    <name type="scientific">Candidatus Nitrospira kreftii</name>
    <dbReference type="NCBI Taxonomy" id="2652173"/>
    <lineage>
        <taxon>Bacteria</taxon>
        <taxon>Pseudomonadati</taxon>
        <taxon>Nitrospirota</taxon>
        <taxon>Nitrospiria</taxon>
        <taxon>Nitrospirales</taxon>
        <taxon>Nitrospiraceae</taxon>
        <taxon>Nitrospira</taxon>
    </lineage>
</organism>
<gene>
    <name evidence="3" type="ORF">Nkreftii_002311</name>
</gene>
<dbReference type="InterPro" id="IPR015424">
    <property type="entry name" value="PyrdxlP-dep_Trfase"/>
</dbReference>
<dbReference type="Proteomes" id="UP000593737">
    <property type="component" value="Chromosome"/>
</dbReference>
<evidence type="ECO:0000256" key="1">
    <source>
        <dbReference type="ARBA" id="ARBA00022898"/>
    </source>
</evidence>
<dbReference type="SUPFAM" id="SSF53383">
    <property type="entry name" value="PLP-dependent transferases"/>
    <property type="match status" value="1"/>
</dbReference>
<dbReference type="Gene3D" id="3.90.1150.10">
    <property type="entry name" value="Aspartate Aminotransferase, domain 1"/>
    <property type="match status" value="1"/>
</dbReference>
<dbReference type="InterPro" id="IPR000192">
    <property type="entry name" value="Aminotrans_V_dom"/>
</dbReference>
<dbReference type="KEGG" id="nkf:Nkreftii_002311"/>
<dbReference type="Pfam" id="PF00266">
    <property type="entry name" value="Aminotran_5"/>
    <property type="match status" value="1"/>
</dbReference>
<evidence type="ECO:0000313" key="4">
    <source>
        <dbReference type="Proteomes" id="UP000593737"/>
    </source>
</evidence>